<name>A0A2U3AJZ1_9BACL</name>
<proteinExistence type="predicted"/>
<organism evidence="1 2">
    <name type="scientific">Kurthia sibirica</name>
    <dbReference type="NCBI Taxonomy" id="202750"/>
    <lineage>
        <taxon>Bacteria</taxon>
        <taxon>Bacillati</taxon>
        <taxon>Bacillota</taxon>
        <taxon>Bacilli</taxon>
        <taxon>Bacillales</taxon>
        <taxon>Caryophanaceae</taxon>
        <taxon>Kurthia</taxon>
    </lineage>
</organism>
<sequence>MKYNVIELSIVGKEDSLQEFNFQKEEKRNTVFNEMVEKFENKDAEDDLKVVMASTANFSKVKHVGDTPPKEERIYKFFSLKDYVDLENFLVKKSKE</sequence>
<dbReference type="Proteomes" id="UP000245938">
    <property type="component" value="Unassembled WGS sequence"/>
</dbReference>
<gene>
    <name evidence="1" type="ORF">DEX24_11330</name>
</gene>
<accession>A0A2U3AJZ1</accession>
<keyword evidence="2" id="KW-1185">Reference proteome</keyword>
<dbReference type="RefSeq" id="WP_109306544.1">
    <property type="nucleotide sequence ID" value="NZ_BJUF01000007.1"/>
</dbReference>
<dbReference type="AlphaFoldDB" id="A0A2U3AJZ1"/>
<comment type="caution">
    <text evidence="1">The sequence shown here is derived from an EMBL/GenBank/DDBJ whole genome shotgun (WGS) entry which is preliminary data.</text>
</comment>
<dbReference type="EMBL" id="QFVR01000015">
    <property type="protein sequence ID" value="PWI24847.1"/>
    <property type="molecule type" value="Genomic_DNA"/>
</dbReference>
<reference evidence="1 2" key="1">
    <citation type="submission" date="2018-05" db="EMBL/GenBank/DDBJ databases">
        <title>Kurthia sibirica genome sequence.</title>
        <authorList>
            <person name="Maclea K.S."/>
            <person name="Goen A.E."/>
        </authorList>
    </citation>
    <scope>NUCLEOTIDE SEQUENCE [LARGE SCALE GENOMIC DNA]</scope>
    <source>
        <strain evidence="1 2">ATCC 49154</strain>
    </source>
</reference>
<evidence type="ECO:0000313" key="1">
    <source>
        <dbReference type="EMBL" id="PWI24847.1"/>
    </source>
</evidence>
<evidence type="ECO:0000313" key="2">
    <source>
        <dbReference type="Proteomes" id="UP000245938"/>
    </source>
</evidence>
<protein>
    <submittedName>
        <fullName evidence="1">Uncharacterized protein</fullName>
    </submittedName>
</protein>